<evidence type="ECO:0000256" key="1">
    <source>
        <dbReference type="ARBA" id="ARBA00007734"/>
    </source>
</evidence>
<dbReference type="PANTHER" id="PTHR37423">
    <property type="entry name" value="SOLUBLE LYTIC MUREIN TRANSGLYCOSYLASE-RELATED"/>
    <property type="match status" value="1"/>
</dbReference>
<dbReference type="EMBL" id="BMDP01000001">
    <property type="protein sequence ID" value="GGI53648.1"/>
    <property type="molecule type" value="Genomic_DNA"/>
</dbReference>
<dbReference type="InterPro" id="IPR023346">
    <property type="entry name" value="Lysozyme-like_dom_sf"/>
</dbReference>
<keyword evidence="2" id="KW-0732">Signal</keyword>
<gene>
    <name evidence="4" type="ORF">GCM10011430_08220</name>
</gene>
<dbReference type="Proteomes" id="UP000627205">
    <property type="component" value="Unassembled WGS sequence"/>
</dbReference>
<protein>
    <submittedName>
        <fullName evidence="4">Transglycosylase</fullName>
    </submittedName>
</protein>
<evidence type="ECO:0000313" key="4">
    <source>
        <dbReference type="EMBL" id="GGI53648.1"/>
    </source>
</evidence>
<name>A0A8J3B238_9BURK</name>
<evidence type="ECO:0000313" key="5">
    <source>
        <dbReference type="Proteomes" id="UP000627205"/>
    </source>
</evidence>
<dbReference type="CDD" id="cd00254">
    <property type="entry name" value="LT-like"/>
    <property type="match status" value="1"/>
</dbReference>
<reference evidence="4" key="1">
    <citation type="journal article" date="2014" name="Int. J. Syst. Evol. Microbiol.">
        <title>Complete genome sequence of Corynebacterium casei LMG S-19264T (=DSM 44701T), isolated from a smear-ripened cheese.</title>
        <authorList>
            <consortium name="US DOE Joint Genome Institute (JGI-PGF)"/>
            <person name="Walter F."/>
            <person name="Albersmeier A."/>
            <person name="Kalinowski J."/>
            <person name="Ruckert C."/>
        </authorList>
    </citation>
    <scope>NUCLEOTIDE SEQUENCE</scope>
    <source>
        <strain evidence="4">CCM 7664</strain>
    </source>
</reference>
<evidence type="ECO:0000259" key="3">
    <source>
        <dbReference type="Pfam" id="PF01464"/>
    </source>
</evidence>
<keyword evidence="5" id="KW-1185">Reference proteome</keyword>
<dbReference type="Pfam" id="PF01464">
    <property type="entry name" value="SLT"/>
    <property type="match status" value="1"/>
</dbReference>
<dbReference type="Gene3D" id="1.10.530.10">
    <property type="match status" value="1"/>
</dbReference>
<dbReference type="InterPro" id="IPR008258">
    <property type="entry name" value="Transglycosylase_SLT_dom_1"/>
</dbReference>
<dbReference type="AlphaFoldDB" id="A0A8J3B238"/>
<accession>A0A8J3B238</accession>
<organism evidence="4 5">
    <name type="scientific">Oxalicibacterium solurbis</name>
    <dbReference type="NCBI Taxonomy" id="69280"/>
    <lineage>
        <taxon>Bacteria</taxon>
        <taxon>Pseudomonadati</taxon>
        <taxon>Pseudomonadota</taxon>
        <taxon>Betaproteobacteria</taxon>
        <taxon>Burkholderiales</taxon>
        <taxon>Oxalobacteraceae</taxon>
        <taxon>Oxalicibacterium</taxon>
    </lineage>
</organism>
<feature type="chain" id="PRO_5035210278" evidence="2">
    <location>
        <begin position="24"/>
        <end position="242"/>
    </location>
</feature>
<reference evidence="4" key="2">
    <citation type="submission" date="2020-09" db="EMBL/GenBank/DDBJ databases">
        <authorList>
            <person name="Sun Q."/>
            <person name="Sedlacek I."/>
        </authorList>
    </citation>
    <scope>NUCLEOTIDE SEQUENCE</scope>
    <source>
        <strain evidence="4">CCM 7664</strain>
    </source>
</reference>
<sequence length="242" mass="27532">MRERMRYGLAACALMLAMQPALAGNQKEEALADSVRIALSRAIADPRPPVPDFTDVGERLDYLSWLGDMSVRLSKRLPDRQVRLEFLRTAWYESRRAGLDPALVLGLIQVESAFRKYAVSRVGAHGYMQVMPFWTRVIGDGDRSTLFNMQTNLRFGCSILRMYLDMEKGNLFMALGRYNGSRGRPEYPNAVLAAWRKWEHKPERKPELGPIPQPILEQEPVQNVRADGTVQKQAIAMPLDVR</sequence>
<comment type="caution">
    <text evidence="4">The sequence shown here is derived from an EMBL/GenBank/DDBJ whole genome shotgun (WGS) entry which is preliminary data.</text>
</comment>
<evidence type="ECO:0000256" key="2">
    <source>
        <dbReference type="SAM" id="SignalP"/>
    </source>
</evidence>
<feature type="domain" description="Transglycosylase SLT" evidence="3">
    <location>
        <begin position="94"/>
        <end position="184"/>
    </location>
</feature>
<dbReference type="PANTHER" id="PTHR37423:SF2">
    <property type="entry name" value="MEMBRANE-BOUND LYTIC MUREIN TRANSGLYCOSYLASE C"/>
    <property type="match status" value="1"/>
</dbReference>
<feature type="signal peptide" evidence="2">
    <location>
        <begin position="1"/>
        <end position="23"/>
    </location>
</feature>
<proteinExistence type="inferred from homology"/>
<comment type="similarity">
    <text evidence="1">Belongs to the transglycosylase Slt family.</text>
</comment>
<dbReference type="SUPFAM" id="SSF53955">
    <property type="entry name" value="Lysozyme-like"/>
    <property type="match status" value="1"/>
</dbReference>